<accession>A0A0F9RE75</accession>
<evidence type="ECO:0000313" key="1">
    <source>
        <dbReference type="EMBL" id="KKN15578.1"/>
    </source>
</evidence>
<comment type="caution">
    <text evidence="1">The sequence shown here is derived from an EMBL/GenBank/DDBJ whole genome shotgun (WGS) entry which is preliminary data.</text>
</comment>
<gene>
    <name evidence="1" type="ORF">LCGC14_0984630</name>
</gene>
<name>A0A0F9RE75_9ZZZZ</name>
<reference evidence="1" key="1">
    <citation type="journal article" date="2015" name="Nature">
        <title>Complex archaea that bridge the gap between prokaryotes and eukaryotes.</title>
        <authorList>
            <person name="Spang A."/>
            <person name="Saw J.H."/>
            <person name="Jorgensen S.L."/>
            <person name="Zaremba-Niedzwiedzka K."/>
            <person name="Martijn J."/>
            <person name="Lind A.E."/>
            <person name="van Eijk R."/>
            <person name="Schleper C."/>
            <person name="Guy L."/>
            <person name="Ettema T.J."/>
        </authorList>
    </citation>
    <scope>NUCLEOTIDE SEQUENCE</scope>
</reference>
<protein>
    <submittedName>
        <fullName evidence="1">Uncharacterized protein</fullName>
    </submittedName>
</protein>
<proteinExistence type="predicted"/>
<sequence length="230" mass="23430">MPVGTGTYKGLAVPRYDESEIVQQTTLDVLTLQHSSANAGNFLVFRDNVSSEQPLKGEGSTVTASDLLKVDGSGSVVGASTVLGDATIVGYRRPVVESTVGQELTIAQSGTLFVVSSAVGTSLTFDLPTGSGVPGTWYDFWCSSDVTSGDVRIAASSGVAAKIHMVGAGSSAASSQAAITVGTQAAGNLGSFFGRVTAATSLLWLFESNDGYSSVSTLAQNEWKAASTAA</sequence>
<dbReference type="EMBL" id="LAZR01003698">
    <property type="protein sequence ID" value="KKN15578.1"/>
    <property type="molecule type" value="Genomic_DNA"/>
</dbReference>
<organism evidence="1">
    <name type="scientific">marine sediment metagenome</name>
    <dbReference type="NCBI Taxonomy" id="412755"/>
    <lineage>
        <taxon>unclassified sequences</taxon>
        <taxon>metagenomes</taxon>
        <taxon>ecological metagenomes</taxon>
    </lineage>
</organism>
<dbReference type="AlphaFoldDB" id="A0A0F9RE75"/>